<feature type="compositionally biased region" description="Polar residues" evidence="4">
    <location>
        <begin position="137"/>
        <end position="156"/>
    </location>
</feature>
<dbReference type="GO" id="GO:0006623">
    <property type="term" value="P:protein targeting to vacuole"/>
    <property type="evidence" value="ECO:0007669"/>
    <property type="project" value="UniProtKB-UniRule"/>
</dbReference>
<name>A0A9P6G358_9FUNG</name>
<dbReference type="GO" id="GO:0035658">
    <property type="term" value="C:Mon1-Ccz1 complex"/>
    <property type="evidence" value="ECO:0007669"/>
    <property type="project" value="TreeGrafter"/>
</dbReference>
<dbReference type="InterPro" id="IPR004353">
    <property type="entry name" value="Mon1"/>
</dbReference>
<comment type="similarity">
    <text evidence="3">Belongs to the MON1/SAND family.</text>
</comment>
<dbReference type="PANTHER" id="PTHR13027">
    <property type="entry name" value="SAND PROTEIN-RELATED"/>
    <property type="match status" value="1"/>
</dbReference>
<comment type="subcellular location">
    <subcellularLocation>
        <location evidence="3">Endosome</location>
        <location evidence="3">Multivesicular body membrane</location>
        <topology evidence="3">Peripheral membrane protein</topology>
    </subcellularLocation>
    <subcellularLocation>
        <location evidence="1 3">Prevacuolar compartment membrane</location>
        <topology evidence="1 3">Peripheral membrane protein</topology>
    </subcellularLocation>
    <subcellularLocation>
        <location evidence="3">Vacuole membrane</location>
        <topology evidence="3">Peripheral membrane protein</topology>
    </subcellularLocation>
</comment>
<feature type="compositionally biased region" description="Low complexity" evidence="4">
    <location>
        <begin position="36"/>
        <end position="61"/>
    </location>
</feature>
<sequence length="772" mass="84459">MSSTTAAANASGSGSHNSSGDHSGSSSRANDHALDSDSAASTSAAPTSTVTAPTPTGVASTLSPPMPIGTPAFPSPIQTATSPRLMPAKSRPTTALVFDQLPPLHQQPLQNDTESLSSDEFALSSSSTSSRDGGPQKQGSHTTIAGSSWTGHSNATRPLKGLAPMSVSSHEQHHGKGIGLGLDRTTSGSGSSSESGDEGDGRLTDTEGEAGRDRTRESRSGSVSTPVIAGRSVHHHSEATEHGVSTTAPPTMTATTAMEALKEIEEHDRDELQTHGLEARFRRTLVIEQDQGSEVESVSGGGERIESTLDQTQIRDKLKVIRKPSLRLRRTASTKSYDSDDISNNHGGYTKHYENDDQVVSSWTAHRKHFFILSSAGKPIYARYGDESRISSYMGVIQALISFFADNDDSLRCINAGDRRIVFLLRAPLYLVCVSRTGESETQLRDQLGYLYAQIISVLTHSQMTRIFEQRNNFDLRGLIGGTEIFLDSLGKLMNNYAGFMLGAIQCLTMPKELRDKIGAVLGRAKSKPLLYAILLTPTQLITLLRPRTHSMHPSDLHLIFNLLSGSTTFESSESWTPLCLPKFNNKAFLHAYICYIAKKVCMLLISPDKDSFFEMSSVKQKVVDELESTGILASLEGYAAAGTRGGFAVGDTGIPGLRHFLYKSSTNVQYTMPELTDPYANSHSRKRLMRQYQHMHERMHKKTRPLKLLFHAGDQEIMLGWITTSFELYAAFGPLVSKNAMVQMSNKLLRWIRKQEENLLILNSPSFEKYK</sequence>
<dbReference type="GO" id="GO:0000329">
    <property type="term" value="C:fungal-type vacuole membrane"/>
    <property type="evidence" value="ECO:0007669"/>
    <property type="project" value="TreeGrafter"/>
</dbReference>
<keyword evidence="3" id="KW-0472">Membrane</keyword>
<feature type="region of interest" description="Disordered" evidence="4">
    <location>
        <begin position="1"/>
        <end position="250"/>
    </location>
</feature>
<keyword evidence="3" id="KW-0967">Endosome</keyword>
<protein>
    <recommendedName>
        <fullName evidence="2 3">Vacuolar fusion protein MON1</fullName>
    </recommendedName>
</protein>
<evidence type="ECO:0000259" key="6">
    <source>
        <dbReference type="Pfam" id="PF19037"/>
    </source>
</evidence>
<evidence type="ECO:0000256" key="1">
    <source>
        <dbReference type="ARBA" id="ARBA00004380"/>
    </source>
</evidence>
<dbReference type="GO" id="GO:0032585">
    <property type="term" value="C:multivesicular body membrane"/>
    <property type="evidence" value="ECO:0007669"/>
    <property type="project" value="UniProtKB-SubCell"/>
</dbReference>
<feature type="compositionally biased region" description="Low complexity" evidence="4">
    <location>
        <begin position="100"/>
        <end position="130"/>
    </location>
</feature>
<dbReference type="PANTHER" id="PTHR13027:SF7">
    <property type="entry name" value="VACUOLAR FUSION PROTEIN MON1 HOMOLOG"/>
    <property type="match status" value="1"/>
</dbReference>
<dbReference type="Pfam" id="PF19036">
    <property type="entry name" value="Fuz_longin_1"/>
    <property type="match status" value="1"/>
</dbReference>
<dbReference type="InterPro" id="IPR011012">
    <property type="entry name" value="Longin-like_dom_sf"/>
</dbReference>
<reference evidence="8" key="1">
    <citation type="journal article" date="2020" name="Fungal Divers.">
        <title>Resolving the Mortierellaceae phylogeny through synthesis of multi-gene phylogenetics and phylogenomics.</title>
        <authorList>
            <person name="Vandepol N."/>
            <person name="Liber J."/>
            <person name="Desiro A."/>
            <person name="Na H."/>
            <person name="Kennedy M."/>
            <person name="Barry K."/>
            <person name="Grigoriev I.V."/>
            <person name="Miller A.N."/>
            <person name="O'Donnell K."/>
            <person name="Stajich J.E."/>
            <person name="Bonito G."/>
        </authorList>
    </citation>
    <scope>NUCLEOTIDE SEQUENCE</scope>
    <source>
        <strain evidence="8">KOD1015</strain>
    </source>
</reference>
<dbReference type="Pfam" id="PF19037">
    <property type="entry name" value="Fuz_longin_2"/>
    <property type="match status" value="1"/>
</dbReference>
<evidence type="ECO:0000313" key="9">
    <source>
        <dbReference type="Proteomes" id="UP000780801"/>
    </source>
</evidence>
<evidence type="ECO:0000256" key="4">
    <source>
        <dbReference type="SAM" id="MobiDB-lite"/>
    </source>
</evidence>
<keyword evidence="9" id="KW-1185">Reference proteome</keyword>
<evidence type="ECO:0000313" key="8">
    <source>
        <dbReference type="EMBL" id="KAF9586184.1"/>
    </source>
</evidence>
<feature type="compositionally biased region" description="Low complexity" evidence="4">
    <location>
        <begin position="1"/>
        <end position="27"/>
    </location>
</feature>
<comment type="function">
    <text evidence="3">Required for multiple vacuole delivery pathways including the cytoplasm to vacuole transport (Cvt), autophagy, pexophagy and endocytosis.</text>
</comment>
<accession>A0A9P6G358</accession>
<dbReference type="InterPro" id="IPR043970">
    <property type="entry name" value="FUZ/MON1/HPS1_longin_3"/>
</dbReference>
<feature type="domain" description="FUZ/MON1/HPS1 first Longin" evidence="5">
    <location>
        <begin position="368"/>
        <end position="490"/>
    </location>
</feature>
<evidence type="ECO:0000256" key="2">
    <source>
        <dbReference type="ARBA" id="ARBA00018132"/>
    </source>
</evidence>
<feature type="domain" description="FUZ/MON1/HPS1 third Longin" evidence="7">
    <location>
        <begin position="657"/>
        <end position="757"/>
    </location>
</feature>
<evidence type="ECO:0000259" key="7">
    <source>
        <dbReference type="Pfam" id="PF19038"/>
    </source>
</evidence>
<dbReference type="Pfam" id="PF19038">
    <property type="entry name" value="Fuz_longin_3"/>
    <property type="match status" value="1"/>
</dbReference>
<feature type="domain" description="FUZ/MON1/HPS1 second Longin" evidence="6">
    <location>
        <begin position="528"/>
        <end position="624"/>
    </location>
</feature>
<feature type="compositionally biased region" description="Low complexity" evidence="4">
    <location>
        <begin position="181"/>
        <end position="194"/>
    </location>
</feature>
<feature type="compositionally biased region" description="Basic and acidic residues" evidence="4">
    <location>
        <begin position="199"/>
        <end position="219"/>
    </location>
</feature>
<dbReference type="OrthoDB" id="272411at2759"/>
<dbReference type="SUPFAM" id="SSF64356">
    <property type="entry name" value="SNARE-like"/>
    <property type="match status" value="1"/>
</dbReference>
<organism evidence="8 9">
    <name type="scientific">Lunasporangiospora selenospora</name>
    <dbReference type="NCBI Taxonomy" id="979761"/>
    <lineage>
        <taxon>Eukaryota</taxon>
        <taxon>Fungi</taxon>
        <taxon>Fungi incertae sedis</taxon>
        <taxon>Mucoromycota</taxon>
        <taxon>Mortierellomycotina</taxon>
        <taxon>Mortierellomycetes</taxon>
        <taxon>Mortierellales</taxon>
        <taxon>Mortierellaceae</taxon>
        <taxon>Lunasporangiospora</taxon>
    </lineage>
</organism>
<keyword evidence="3" id="KW-0072">Autophagy</keyword>
<evidence type="ECO:0000256" key="3">
    <source>
        <dbReference type="RuleBase" id="RU367048"/>
    </source>
</evidence>
<keyword evidence="3" id="KW-0926">Vacuole</keyword>
<dbReference type="EMBL" id="JAABOA010000062">
    <property type="protein sequence ID" value="KAF9586184.1"/>
    <property type="molecule type" value="Genomic_DNA"/>
</dbReference>
<keyword evidence="3" id="KW-0653">Protein transport</keyword>
<dbReference type="PRINTS" id="PR01546">
    <property type="entry name" value="YEAST73DUF"/>
</dbReference>
<comment type="caution">
    <text evidence="8">The sequence shown here is derived from an EMBL/GenBank/DDBJ whole genome shotgun (WGS) entry which is preliminary data.</text>
</comment>
<dbReference type="GO" id="GO:0006914">
    <property type="term" value="P:autophagy"/>
    <property type="evidence" value="ECO:0007669"/>
    <property type="project" value="UniProtKB-UniRule"/>
</dbReference>
<dbReference type="InterPro" id="IPR043972">
    <property type="entry name" value="FUZ/MON1/HPS1_longin_1"/>
</dbReference>
<dbReference type="InterPro" id="IPR043971">
    <property type="entry name" value="FUZ/MON1/HPS1_longin_2"/>
</dbReference>
<dbReference type="AlphaFoldDB" id="A0A9P6G358"/>
<proteinExistence type="inferred from homology"/>
<dbReference type="GO" id="GO:0016192">
    <property type="term" value="P:vesicle-mediated transport"/>
    <property type="evidence" value="ECO:0007669"/>
    <property type="project" value="InterPro"/>
</dbReference>
<evidence type="ECO:0000259" key="5">
    <source>
        <dbReference type="Pfam" id="PF19036"/>
    </source>
</evidence>
<gene>
    <name evidence="8" type="primary">MON1B</name>
    <name evidence="8" type="ORF">BGW38_008809</name>
</gene>
<keyword evidence="3" id="KW-0813">Transport</keyword>
<dbReference type="Proteomes" id="UP000780801">
    <property type="component" value="Unassembled WGS sequence"/>
</dbReference>